<keyword evidence="1" id="KW-0175">Coiled coil</keyword>
<feature type="domain" description="CEP152 CEP63 binding coiled coil" evidence="3">
    <location>
        <begin position="1428"/>
        <end position="1478"/>
    </location>
</feature>
<evidence type="ECO:0000259" key="3">
    <source>
        <dbReference type="Pfam" id="PF25770"/>
    </source>
</evidence>
<feature type="coiled-coil region" evidence="1">
    <location>
        <begin position="1108"/>
        <end position="1214"/>
    </location>
</feature>
<feature type="region of interest" description="Disordered" evidence="2">
    <location>
        <begin position="1221"/>
        <end position="1241"/>
    </location>
</feature>
<evidence type="ECO:0000313" key="4">
    <source>
        <dbReference type="EMBL" id="KAL0968675.1"/>
    </source>
</evidence>
<gene>
    <name evidence="4" type="ORF">UPYG_G00270060</name>
</gene>
<feature type="region of interest" description="Disordered" evidence="2">
    <location>
        <begin position="685"/>
        <end position="718"/>
    </location>
</feature>
<dbReference type="Pfam" id="PF25769">
    <property type="entry name" value="PLK4_bind_CEP152"/>
    <property type="match status" value="1"/>
</dbReference>
<accession>A0ABD0WFT1</accession>
<dbReference type="PANTHER" id="PTHR10337:SF6">
    <property type="entry name" value="CENTROSOMAL PROTEIN OF 152 KDA"/>
    <property type="match status" value="1"/>
</dbReference>
<feature type="compositionally biased region" description="Basic and acidic residues" evidence="2">
    <location>
        <begin position="104"/>
        <end position="121"/>
    </location>
</feature>
<feature type="coiled-coil region" evidence="1">
    <location>
        <begin position="982"/>
        <end position="1025"/>
    </location>
</feature>
<dbReference type="InterPro" id="IPR057664">
    <property type="entry name" value="CEP152_PLK4_bind"/>
</dbReference>
<sequence length="1870" mass="212836">MPRSSKIHQSATALICRCLGARAFKGAASTNRKWTTTARHKQLYHRTPFALYTKASPLRLIMSIDFDSAALQTQHEEEEFDPEDYARERELHKLLTDLPDDMLEDSRDSSSPEHDCSHHSNLETGNRQQPAWNQPITEWPNHQTAATQEEDYRDNFDHGSYHEDYRYENGTVAVQINGHASHPQQNHPLAQAWNQQQHEFEDYQPFSHAGGYTYSSMGTEQSAATIADSSTEEGYGDERYPRGTVKPGLECQGVVGAMQSYAGGQNNTRNHFQKLSSEGSGDHYKASYNPYPPASQPKMFNTEVPHQNQDGSYDQLQREYLDCAQSSADGQQLAQLQILKQAQLRQIEDLERKLEDTRRNMRYLEHQYAIMKDEKEGLAVSLKESGGMMEEYKERELQLQTTVSSLELQVQTLTDRDQENIKKQCMAEAALDSMQKQMAELCRSESLSRVREQHDRDLTVVREQHDAQLLGLQQRLDSSSQALEEQADVVERLQGQLREQGRRREEEQLERAGVINTLTQRLEDSQRQCASLLQTGSVQEVAQLQIKLQQASSAKTMSDNMNKALQEELSELKEQISLYESAVKHGVISVDATKNTCSWEAHLSDSYVELGIQKTSWRNGRLHSTPMVEVSEPNHKLPVEKDDGSVRELRAELQRCLATLKGKRRRISQLQEDLGQAQAQVGQLQTQLDQNSSTAEPTVKPGDRDAAAQTEVRRLEEDRQSLQERLELLERKNAELKQSEEKVKAANSELCTKMREMIQELDQEKQEAAERYERTQQQFRDDVVTRVRSELALEHHAVLDGLTAEHQGHLQQLQDKLTEVNAEMLAVQECYISVCKEKDRLEEKMQVIHEEEEKRRVKEVCDLHLKASDENRAALEKLKADLETQHQATVAQLRTLWAEEKDSEVKRLVQAQQAADSATWRKEKEKIERSWSLRLEAAVAEARRKRSTDTRVSSSQTFILEEEKACQTTSPEETKAAPGCSVKELEARLQEQRLQLQREADVSRCKAVEDARKRVERELQEKHLADMAKQVEGAVTRAYSRWLEDLASLPEYKEALQRERDQWDHLQEQHLQEKVSAAVAAAEERWLRTRPGSAEESEQEGCEGERRVQELQEEVQRWRQLEEDLKSEVEEVAHLQNQVDDLQNQVDDLQNQLQREREQKATLLKAELAAARASWNRDKQQEISSLVAFQQEQLERVREEAERRRQELLLQKEAEWQQAVRSREEEWRGTEESRGQEQRRLGREEVLREVDAGLKEVQDVLLKGAEDAGQLDTSTSTSVRDLLISTCRHLLSEAVAQAKKDWLKVSEERLGHVLKETQERHEKEINHIHNCAAQKSSEGRCGKQCAEMLSKLQKRCQDLQKHLEKACRQLQTTVKDHKAATLQLKEEFEAALRKVKEDNKQKLEEVKRSAAKESSGGTDVEQCLHAGLEEMRDQYLKAVEKIRGDMLRYLQESKERAAEMIRVEVLRERQDTARKMRRYYLTCLQELLEDGGRATGAEKKIINAASKLAAMAKVLETPTKRNVLRHRSPGSSSQTQTPADRHPGNATGSGPGEAHQSPATGDAKTPRTSRGERRTLKTKVPSEHESGETAKSTQPSRPSDKPGVTQECSTNSNERGAPANTPGKPLVPRPGHSLSLAYRLAQQTGPTTTSDCYHGDLTKVSLRNKSSRELYLLEAESGRSESDNFLCHRGKTKPFLIQEELPVRDEGGSTDWSLSSNGSQDGNHALAVSSYPGRKMETGNSFPVYGTSSTDELGRFGCHLGSLSTDNSDITIYEEMANVQCGTKALTAPRVLPQVNDFTQSVSMNTQNSRFSHRQPVLGSEGDRQNAFQNHSQFQNREFQNVLCSKSQFSELQRSQRQDSGFDSPFSQQK</sequence>
<keyword evidence="5" id="KW-1185">Reference proteome</keyword>
<feature type="compositionally biased region" description="Basic and acidic residues" evidence="2">
    <location>
        <begin position="701"/>
        <end position="718"/>
    </location>
</feature>
<dbReference type="Pfam" id="PF25770">
    <property type="entry name" value="CC_CEP63-bind_CEP152"/>
    <property type="match status" value="1"/>
</dbReference>
<organism evidence="4 5">
    <name type="scientific">Umbra pygmaea</name>
    <name type="common">Eastern mudminnow</name>
    <dbReference type="NCBI Taxonomy" id="75934"/>
    <lineage>
        <taxon>Eukaryota</taxon>
        <taxon>Metazoa</taxon>
        <taxon>Chordata</taxon>
        <taxon>Craniata</taxon>
        <taxon>Vertebrata</taxon>
        <taxon>Euteleostomi</taxon>
        <taxon>Actinopterygii</taxon>
        <taxon>Neopterygii</taxon>
        <taxon>Teleostei</taxon>
        <taxon>Protacanthopterygii</taxon>
        <taxon>Esociformes</taxon>
        <taxon>Umbridae</taxon>
        <taxon>Umbra</taxon>
    </lineage>
</organism>
<feature type="region of interest" description="Disordered" evidence="2">
    <location>
        <begin position="1805"/>
        <end position="1824"/>
    </location>
</feature>
<feature type="coiled-coil region" evidence="1">
    <location>
        <begin position="1349"/>
        <end position="1413"/>
    </location>
</feature>
<feature type="coiled-coil region" evidence="1">
    <location>
        <begin position="480"/>
        <end position="582"/>
    </location>
</feature>
<feature type="region of interest" description="Disordered" evidence="2">
    <location>
        <begin position="97"/>
        <end position="134"/>
    </location>
</feature>
<dbReference type="PANTHER" id="PTHR10337">
    <property type="entry name" value="SHC TRANSFORMING PROTEIN"/>
    <property type="match status" value="1"/>
</dbReference>
<dbReference type="EMBL" id="JAGEUA010000008">
    <property type="protein sequence ID" value="KAL0968675.1"/>
    <property type="molecule type" value="Genomic_DNA"/>
</dbReference>
<dbReference type="Gene3D" id="1.10.287.1490">
    <property type="match status" value="1"/>
</dbReference>
<dbReference type="SUPFAM" id="SSF58113">
    <property type="entry name" value="Apolipoprotein A-I"/>
    <property type="match status" value="1"/>
</dbReference>
<feature type="coiled-coil region" evidence="1">
    <location>
        <begin position="333"/>
        <end position="409"/>
    </location>
</feature>
<feature type="compositionally biased region" description="Polar residues" evidence="2">
    <location>
        <begin position="122"/>
        <end position="134"/>
    </location>
</feature>
<name>A0ABD0WFT1_UMBPY</name>
<feature type="compositionally biased region" description="Basic and acidic residues" evidence="2">
    <location>
        <begin position="1569"/>
        <end position="1588"/>
    </location>
</feature>
<evidence type="ECO:0000313" key="5">
    <source>
        <dbReference type="Proteomes" id="UP001557470"/>
    </source>
</evidence>
<proteinExistence type="predicted"/>
<protein>
    <recommendedName>
        <fullName evidence="3">CEP152 CEP63 binding coiled coil domain-containing protein</fullName>
    </recommendedName>
</protein>
<comment type="caution">
    <text evidence="4">The sequence shown here is derived from an EMBL/GenBank/DDBJ whole genome shotgun (WGS) entry which is preliminary data.</text>
</comment>
<dbReference type="Proteomes" id="UP001557470">
    <property type="component" value="Unassembled WGS sequence"/>
</dbReference>
<feature type="compositionally biased region" description="Polar residues" evidence="2">
    <location>
        <begin position="1529"/>
        <end position="1538"/>
    </location>
</feature>
<feature type="coiled-coil region" evidence="1">
    <location>
        <begin position="803"/>
        <end position="830"/>
    </location>
</feature>
<evidence type="ECO:0000256" key="1">
    <source>
        <dbReference type="SAM" id="Coils"/>
    </source>
</evidence>
<reference evidence="4 5" key="1">
    <citation type="submission" date="2024-06" db="EMBL/GenBank/DDBJ databases">
        <authorList>
            <person name="Pan Q."/>
            <person name="Wen M."/>
            <person name="Jouanno E."/>
            <person name="Zahm M."/>
            <person name="Klopp C."/>
            <person name="Cabau C."/>
            <person name="Louis A."/>
            <person name="Berthelot C."/>
            <person name="Parey E."/>
            <person name="Roest Crollius H."/>
            <person name="Montfort J."/>
            <person name="Robinson-Rechavi M."/>
            <person name="Bouchez O."/>
            <person name="Lampietro C."/>
            <person name="Lopez Roques C."/>
            <person name="Donnadieu C."/>
            <person name="Postlethwait J."/>
            <person name="Bobe J."/>
            <person name="Verreycken H."/>
            <person name="Guiguen Y."/>
        </authorList>
    </citation>
    <scope>NUCLEOTIDE SEQUENCE [LARGE SCALE GENOMIC DNA]</scope>
    <source>
        <strain evidence="4">Up_M1</strain>
        <tissue evidence="4">Testis</tissue>
    </source>
</reference>
<feature type="region of interest" description="Disordered" evidence="2">
    <location>
        <begin position="1851"/>
        <end position="1870"/>
    </location>
</feature>
<dbReference type="InterPro" id="IPR057659">
    <property type="entry name" value="CEP152_CC"/>
</dbReference>
<evidence type="ECO:0000256" key="2">
    <source>
        <dbReference type="SAM" id="MobiDB-lite"/>
    </source>
</evidence>
<dbReference type="InterPro" id="IPR051235">
    <property type="entry name" value="CEP152/SHC-Transforming"/>
</dbReference>
<feature type="region of interest" description="Disordered" evidence="2">
    <location>
        <begin position="1517"/>
        <end position="1631"/>
    </location>
</feature>